<keyword evidence="1" id="KW-1133">Transmembrane helix</keyword>
<sequence length="413" mass="46961">MNTSVKTDKSINHQPVKAASRIKEIDIVRGFALFGVLLVNVVYFSSITLESLTGGVTPLSNPLMLTSSLDRIFAIIIQLFGEGKFYTIFSFLFGLGFYIFIQRAEEKGLSAKHLFKRRLFILLIFGLLNLFLVWYGDILHAYALGGFILLGFRNKSIKHIKRWIIILLIISTVIATLMTASPIAIDTHFHYESYFSYNEGVTNSFNIYGSGTYFEIIKYRAVNEIPYVLIYLLFVIPKTLAMFLLGMICGKLNIFNKLDESDTFIKKGWKITGAVGLSTTIICIIFGYFYLPSLMVSSLVFGLFYEVGTVFLSLFYITSLLLLMKREVYSKILSPLQSVGRMALTNYLVQCILCSLIFYGHGLGLIGRIGIFEGVVFTLALFNLQIVTSNIWFKYYHFGPFEWVWRKLTYASS</sequence>
<dbReference type="HOGENOM" id="CLU_039610_0_1_9"/>
<feature type="transmembrane region" description="Helical" evidence="1">
    <location>
        <begin position="369"/>
        <end position="393"/>
    </location>
</feature>
<feature type="transmembrane region" description="Helical" evidence="1">
    <location>
        <begin position="344"/>
        <end position="363"/>
    </location>
</feature>
<dbReference type="RefSeq" id="WP_012062782.1">
    <property type="nucleotide sequence ID" value="NC_009633.1"/>
</dbReference>
<protein>
    <recommendedName>
        <fullName evidence="2">DUF418 domain-containing protein</fullName>
    </recommendedName>
</protein>
<dbReference type="PANTHER" id="PTHR30590:SF3">
    <property type="entry name" value="HYPOTHETICAL MEMBRANE SPANNING PROTEIN"/>
    <property type="match status" value="1"/>
</dbReference>
<keyword evidence="1" id="KW-0812">Transmembrane</keyword>
<name>A6TNH6_ALKMQ</name>
<feature type="transmembrane region" description="Helical" evidence="1">
    <location>
        <begin position="164"/>
        <end position="185"/>
    </location>
</feature>
<feature type="transmembrane region" description="Helical" evidence="1">
    <location>
        <begin position="303"/>
        <end position="323"/>
    </location>
</feature>
<feature type="transmembrane region" description="Helical" evidence="1">
    <location>
        <begin position="271"/>
        <end position="291"/>
    </location>
</feature>
<proteinExistence type="predicted"/>
<dbReference type="Proteomes" id="UP000001572">
    <property type="component" value="Chromosome"/>
</dbReference>
<evidence type="ECO:0000313" key="3">
    <source>
        <dbReference type="EMBL" id="ABR47744.1"/>
    </source>
</evidence>
<evidence type="ECO:0000259" key="2">
    <source>
        <dbReference type="Pfam" id="PF04235"/>
    </source>
</evidence>
<dbReference type="AlphaFoldDB" id="A6TNH6"/>
<feature type="transmembrane region" description="Helical" evidence="1">
    <location>
        <begin position="228"/>
        <end position="250"/>
    </location>
</feature>
<dbReference type="EMBL" id="CP000724">
    <property type="protein sequence ID" value="ABR47744.1"/>
    <property type="molecule type" value="Genomic_DNA"/>
</dbReference>
<keyword evidence="1" id="KW-0472">Membrane</keyword>
<dbReference type="STRING" id="293826.Amet_1560"/>
<dbReference type="PANTHER" id="PTHR30590">
    <property type="entry name" value="INNER MEMBRANE PROTEIN"/>
    <property type="match status" value="1"/>
</dbReference>
<dbReference type="KEGG" id="amt:Amet_1560"/>
<dbReference type="InterPro" id="IPR007349">
    <property type="entry name" value="DUF418"/>
</dbReference>
<gene>
    <name evidence="3" type="ordered locus">Amet_1560</name>
</gene>
<dbReference type="Pfam" id="PF04235">
    <property type="entry name" value="DUF418"/>
    <property type="match status" value="1"/>
</dbReference>
<accession>A6TNH6</accession>
<feature type="transmembrane region" description="Helical" evidence="1">
    <location>
        <begin position="85"/>
        <end position="101"/>
    </location>
</feature>
<reference evidence="4" key="1">
    <citation type="journal article" date="2016" name="Genome Announc.">
        <title>Complete genome sequence of Alkaliphilus metalliredigens strain QYMF, an alkaliphilic and metal-reducing bacterium isolated from borax-contaminated leachate ponds.</title>
        <authorList>
            <person name="Hwang C."/>
            <person name="Copeland A."/>
            <person name="Lucas S."/>
            <person name="Lapidus A."/>
            <person name="Barry K."/>
            <person name="Detter J.C."/>
            <person name="Glavina Del Rio T."/>
            <person name="Hammon N."/>
            <person name="Israni S."/>
            <person name="Dalin E."/>
            <person name="Tice H."/>
            <person name="Pitluck S."/>
            <person name="Chertkov O."/>
            <person name="Brettin T."/>
            <person name="Bruce D."/>
            <person name="Han C."/>
            <person name="Schmutz J."/>
            <person name="Larimer F."/>
            <person name="Land M.L."/>
            <person name="Hauser L."/>
            <person name="Kyrpides N."/>
            <person name="Mikhailova N."/>
            <person name="Ye Q."/>
            <person name="Zhou J."/>
            <person name="Richardson P."/>
            <person name="Fields M.W."/>
        </authorList>
    </citation>
    <scope>NUCLEOTIDE SEQUENCE [LARGE SCALE GENOMIC DNA]</scope>
    <source>
        <strain evidence="4">QYMF</strain>
    </source>
</reference>
<organism evidence="3 4">
    <name type="scientific">Alkaliphilus metalliredigens (strain QYMF)</name>
    <dbReference type="NCBI Taxonomy" id="293826"/>
    <lineage>
        <taxon>Bacteria</taxon>
        <taxon>Bacillati</taxon>
        <taxon>Bacillota</taxon>
        <taxon>Clostridia</taxon>
        <taxon>Peptostreptococcales</taxon>
        <taxon>Natronincolaceae</taxon>
        <taxon>Alkaliphilus</taxon>
    </lineage>
</organism>
<evidence type="ECO:0000313" key="4">
    <source>
        <dbReference type="Proteomes" id="UP000001572"/>
    </source>
</evidence>
<dbReference type="eggNOG" id="COG2311">
    <property type="taxonomic scope" value="Bacteria"/>
</dbReference>
<dbReference type="InterPro" id="IPR052529">
    <property type="entry name" value="Bact_Transport_Assoc"/>
</dbReference>
<feature type="transmembrane region" description="Helical" evidence="1">
    <location>
        <begin position="121"/>
        <end position="152"/>
    </location>
</feature>
<dbReference type="OrthoDB" id="9807744at2"/>
<keyword evidence="4" id="KW-1185">Reference proteome</keyword>
<feature type="transmembrane region" description="Helical" evidence="1">
    <location>
        <begin position="27"/>
        <end position="47"/>
    </location>
</feature>
<feature type="domain" description="DUF418" evidence="2">
    <location>
        <begin position="250"/>
        <end position="411"/>
    </location>
</feature>
<evidence type="ECO:0000256" key="1">
    <source>
        <dbReference type="SAM" id="Phobius"/>
    </source>
</evidence>